<reference evidence="2 3" key="1">
    <citation type="submission" date="2019-08" db="EMBL/GenBank/DDBJ databases">
        <title>Parahaliea maris sp. nov., isolated from the surface seawater.</title>
        <authorList>
            <person name="Liu Y."/>
        </authorList>
    </citation>
    <scope>NUCLEOTIDE SEQUENCE [LARGE SCALE GENOMIC DNA]</scope>
    <source>
        <strain evidence="2 3">HSLHS9</strain>
    </source>
</reference>
<comment type="caution">
    <text evidence="2">The sequence shown here is derived from an EMBL/GenBank/DDBJ whole genome shotgun (WGS) entry which is preliminary data.</text>
</comment>
<dbReference type="Proteomes" id="UP000321039">
    <property type="component" value="Unassembled WGS sequence"/>
</dbReference>
<dbReference type="InterPro" id="IPR032710">
    <property type="entry name" value="NTF2-like_dom_sf"/>
</dbReference>
<dbReference type="CDD" id="cd00531">
    <property type="entry name" value="NTF2_like"/>
    <property type="match status" value="1"/>
</dbReference>
<protein>
    <submittedName>
        <fullName evidence="2">Nuclear transport factor 2 family protein</fullName>
    </submittedName>
</protein>
<sequence>MSLDERPIRTLLAKEEIRELALLYCRGVDRKDYNLLRTLYTRDGTDTHGRHFDGPAGEYVDFLAGALTTARIGAHYLCNHLIEVDGETAQGEVYALGFHQMPDGNGGMREEFVGVRYLDHYRREDGRWRFASREVMFDLEHDRPIAGLPPAPDGVEDPSYRVLSGRLFSRG</sequence>
<feature type="domain" description="SnoaL-like" evidence="1">
    <location>
        <begin position="9"/>
        <end position="133"/>
    </location>
</feature>
<dbReference type="EMBL" id="VRZA01000001">
    <property type="protein sequence ID" value="TXS96157.1"/>
    <property type="molecule type" value="Genomic_DNA"/>
</dbReference>
<dbReference type="SUPFAM" id="SSF54427">
    <property type="entry name" value="NTF2-like"/>
    <property type="match status" value="1"/>
</dbReference>
<dbReference type="AlphaFoldDB" id="A0A5C9A9A1"/>
<proteinExistence type="predicted"/>
<dbReference type="Gene3D" id="3.10.450.50">
    <property type="match status" value="1"/>
</dbReference>
<dbReference type="RefSeq" id="WP_148066427.1">
    <property type="nucleotide sequence ID" value="NZ_VRZA01000001.1"/>
</dbReference>
<name>A0A5C9A9A1_9GAMM</name>
<evidence type="ECO:0000313" key="2">
    <source>
        <dbReference type="EMBL" id="TXS96157.1"/>
    </source>
</evidence>
<evidence type="ECO:0000259" key="1">
    <source>
        <dbReference type="Pfam" id="PF13577"/>
    </source>
</evidence>
<evidence type="ECO:0000313" key="3">
    <source>
        <dbReference type="Proteomes" id="UP000321039"/>
    </source>
</evidence>
<dbReference type="InterPro" id="IPR037401">
    <property type="entry name" value="SnoaL-like"/>
</dbReference>
<keyword evidence="3" id="KW-1185">Reference proteome</keyword>
<dbReference type="Pfam" id="PF13577">
    <property type="entry name" value="SnoaL_4"/>
    <property type="match status" value="1"/>
</dbReference>
<gene>
    <name evidence="2" type="ORF">FV139_01235</name>
</gene>
<organism evidence="2 3">
    <name type="scientific">Parahaliea maris</name>
    <dbReference type="NCBI Taxonomy" id="2716870"/>
    <lineage>
        <taxon>Bacteria</taxon>
        <taxon>Pseudomonadati</taxon>
        <taxon>Pseudomonadota</taxon>
        <taxon>Gammaproteobacteria</taxon>
        <taxon>Cellvibrionales</taxon>
        <taxon>Halieaceae</taxon>
        <taxon>Parahaliea</taxon>
    </lineage>
</organism>
<accession>A0A5C9A9A1</accession>